<dbReference type="PANTHER" id="PTHR36460:SF1">
    <property type="entry name" value="UPF0132 DOMAIN PROTEIN (AFU_ORTHOLOGUE AFUA_3G10255)"/>
    <property type="match status" value="1"/>
</dbReference>
<dbReference type="AlphaFoldDB" id="A0A0E3SDJ9"/>
<dbReference type="KEGG" id="mhor:MSHOH_1689"/>
<accession>A0A0E3SDJ9</accession>
<keyword evidence="4 5" id="KW-0472">Membrane</keyword>
<dbReference type="OrthoDB" id="329551at2157"/>
<keyword evidence="3 5" id="KW-1133">Transmembrane helix</keyword>
<keyword evidence="7" id="KW-1185">Reference proteome</keyword>
<dbReference type="STRING" id="1434110.MSHOH_1689"/>
<evidence type="ECO:0000313" key="6">
    <source>
        <dbReference type="EMBL" id="AKB78172.1"/>
    </source>
</evidence>
<dbReference type="GeneID" id="24830901"/>
<sequence length="174" mass="20039">MNHIYWINFSHGGSVLKAEPESEIGSEIASSRTSVGLKENIEGFLCYFLTWLTGLIFFVLETKSKLVRFHAMQSFLTFTILAIVISALQTFFGTETNRFIDYFLVNLNPALLIYIFIHNPSTVIDHLFDGMLVLSLFPFFLWLFLMYKTYRRQRYILPVAGDLAEKVVGSVYNP</sequence>
<organism evidence="6 7">
    <name type="scientific">Methanosarcina horonobensis HB-1 = JCM 15518</name>
    <dbReference type="NCBI Taxonomy" id="1434110"/>
    <lineage>
        <taxon>Archaea</taxon>
        <taxon>Methanobacteriati</taxon>
        <taxon>Methanobacteriota</taxon>
        <taxon>Stenosarchaea group</taxon>
        <taxon>Methanomicrobia</taxon>
        <taxon>Methanosarcinales</taxon>
        <taxon>Methanosarcinaceae</taxon>
        <taxon>Methanosarcina</taxon>
    </lineage>
</organism>
<dbReference type="GO" id="GO:0016020">
    <property type="term" value="C:membrane"/>
    <property type="evidence" value="ECO:0007669"/>
    <property type="project" value="UniProtKB-SubCell"/>
</dbReference>
<dbReference type="PANTHER" id="PTHR36460">
    <property type="entry name" value="UPF0132 DOMAIN PROTEIN (AFU_ORTHOLOGUE AFUA_3G10255)"/>
    <property type="match status" value="1"/>
</dbReference>
<evidence type="ECO:0000256" key="3">
    <source>
        <dbReference type="ARBA" id="ARBA00022989"/>
    </source>
</evidence>
<name>A0A0E3SDJ9_9EURY</name>
<comment type="subcellular location">
    <subcellularLocation>
        <location evidence="1">Membrane</location>
        <topology evidence="1">Multi-pass membrane protein</topology>
    </subcellularLocation>
</comment>
<evidence type="ECO:0000256" key="1">
    <source>
        <dbReference type="ARBA" id="ARBA00004141"/>
    </source>
</evidence>
<evidence type="ECO:0000256" key="2">
    <source>
        <dbReference type="ARBA" id="ARBA00022692"/>
    </source>
</evidence>
<evidence type="ECO:0000256" key="5">
    <source>
        <dbReference type="SAM" id="Phobius"/>
    </source>
</evidence>
<feature type="transmembrane region" description="Helical" evidence="5">
    <location>
        <begin position="123"/>
        <end position="145"/>
    </location>
</feature>
<proteinExistence type="predicted"/>
<dbReference type="EMBL" id="CP009516">
    <property type="protein sequence ID" value="AKB78172.1"/>
    <property type="molecule type" value="Genomic_DNA"/>
</dbReference>
<protein>
    <submittedName>
        <fullName evidence="6">Uncharacterized protein</fullName>
    </submittedName>
</protein>
<gene>
    <name evidence="6" type="ORF">MSHOH_1689</name>
</gene>
<dbReference type="Proteomes" id="UP000033101">
    <property type="component" value="Chromosome"/>
</dbReference>
<evidence type="ECO:0000313" key="7">
    <source>
        <dbReference type="Proteomes" id="UP000033101"/>
    </source>
</evidence>
<feature type="transmembrane region" description="Helical" evidence="5">
    <location>
        <begin position="99"/>
        <end position="117"/>
    </location>
</feature>
<feature type="transmembrane region" description="Helical" evidence="5">
    <location>
        <begin position="72"/>
        <end position="92"/>
    </location>
</feature>
<reference evidence="6 7" key="1">
    <citation type="submission" date="2014-07" db="EMBL/GenBank/DDBJ databases">
        <title>Methanogenic archaea and the global carbon cycle.</title>
        <authorList>
            <person name="Henriksen J.R."/>
            <person name="Luke J."/>
            <person name="Reinhart S."/>
            <person name="Benedict M.N."/>
            <person name="Youngblut N.D."/>
            <person name="Metcalf M.E."/>
            <person name="Whitaker R.J."/>
            <person name="Metcalf W.W."/>
        </authorList>
    </citation>
    <scope>NUCLEOTIDE SEQUENCE [LARGE SCALE GENOMIC DNA]</scope>
    <source>
        <strain evidence="6 7">HB-1</strain>
    </source>
</reference>
<evidence type="ECO:0000256" key="4">
    <source>
        <dbReference type="ARBA" id="ARBA00023136"/>
    </source>
</evidence>
<dbReference type="RefSeq" id="WP_052730785.1">
    <property type="nucleotide sequence ID" value="NZ_CP009516.1"/>
</dbReference>
<feature type="transmembrane region" description="Helical" evidence="5">
    <location>
        <begin position="41"/>
        <end position="60"/>
    </location>
</feature>
<dbReference type="HOGENOM" id="CLU_095018_3_0_2"/>
<keyword evidence="2 5" id="KW-0812">Transmembrane</keyword>
<dbReference type="PATRIC" id="fig|1434110.4.peg.2128"/>